<evidence type="ECO:0000313" key="10">
    <source>
        <dbReference type="Proteomes" id="UP000824125"/>
    </source>
</evidence>
<feature type="transmembrane region" description="Helical" evidence="8">
    <location>
        <begin position="139"/>
        <end position="159"/>
    </location>
</feature>
<feature type="transmembrane region" description="Helical" evidence="8">
    <location>
        <begin position="44"/>
        <end position="66"/>
    </location>
</feature>
<dbReference type="Pfam" id="PF03845">
    <property type="entry name" value="Spore_permease"/>
    <property type="match status" value="1"/>
</dbReference>
<feature type="transmembrane region" description="Helical" evidence="8">
    <location>
        <begin position="261"/>
        <end position="282"/>
    </location>
</feature>
<reference evidence="9" key="2">
    <citation type="journal article" date="2021" name="PeerJ">
        <title>Extensive microbial diversity within the chicken gut microbiome revealed by metagenomics and culture.</title>
        <authorList>
            <person name="Gilroy R."/>
            <person name="Ravi A."/>
            <person name="Getino M."/>
            <person name="Pursley I."/>
            <person name="Horton D.L."/>
            <person name="Alikhan N.F."/>
            <person name="Baker D."/>
            <person name="Gharbi K."/>
            <person name="Hall N."/>
            <person name="Watson M."/>
            <person name="Adriaenssens E.M."/>
            <person name="Foster-Nyarko E."/>
            <person name="Jarju S."/>
            <person name="Secka A."/>
            <person name="Antonio M."/>
            <person name="Oren A."/>
            <person name="Chaudhuri R.R."/>
            <person name="La Ragione R."/>
            <person name="Hildebrand F."/>
            <person name="Pallen M.J."/>
        </authorList>
    </citation>
    <scope>NUCLEOTIDE SEQUENCE</scope>
    <source>
        <strain evidence="9">CHK176-6737</strain>
    </source>
</reference>
<accession>A0A9D1SNN6</accession>
<evidence type="ECO:0000256" key="8">
    <source>
        <dbReference type="SAM" id="Phobius"/>
    </source>
</evidence>
<name>A0A9D1SNN6_9FIRM</name>
<evidence type="ECO:0000256" key="1">
    <source>
        <dbReference type="ARBA" id="ARBA00004141"/>
    </source>
</evidence>
<gene>
    <name evidence="9" type="ORF">IAD23_02105</name>
</gene>
<evidence type="ECO:0000256" key="3">
    <source>
        <dbReference type="ARBA" id="ARBA00022448"/>
    </source>
</evidence>
<dbReference type="GO" id="GO:0009847">
    <property type="term" value="P:spore germination"/>
    <property type="evidence" value="ECO:0007669"/>
    <property type="project" value="InterPro"/>
</dbReference>
<feature type="transmembrane region" description="Helical" evidence="8">
    <location>
        <begin position="294"/>
        <end position="314"/>
    </location>
</feature>
<keyword evidence="7 8" id="KW-0472">Membrane</keyword>
<feature type="transmembrane region" description="Helical" evidence="8">
    <location>
        <begin position="179"/>
        <end position="195"/>
    </location>
</feature>
<evidence type="ECO:0000256" key="4">
    <source>
        <dbReference type="ARBA" id="ARBA00022544"/>
    </source>
</evidence>
<evidence type="ECO:0000256" key="2">
    <source>
        <dbReference type="ARBA" id="ARBA00007998"/>
    </source>
</evidence>
<dbReference type="Proteomes" id="UP000824125">
    <property type="component" value="Unassembled WGS sequence"/>
</dbReference>
<proteinExistence type="inferred from homology"/>
<evidence type="ECO:0000313" key="9">
    <source>
        <dbReference type="EMBL" id="HIU68735.1"/>
    </source>
</evidence>
<dbReference type="EMBL" id="DVNM01000012">
    <property type="protein sequence ID" value="HIU68735.1"/>
    <property type="molecule type" value="Genomic_DNA"/>
</dbReference>
<feature type="transmembrane region" description="Helical" evidence="8">
    <location>
        <begin position="320"/>
        <end position="343"/>
    </location>
</feature>
<keyword evidence="3" id="KW-0813">Transport</keyword>
<protein>
    <submittedName>
        <fullName evidence="9">GerAB/ArcD/ProY family transporter</fullName>
    </submittedName>
</protein>
<dbReference type="GO" id="GO:0016020">
    <property type="term" value="C:membrane"/>
    <property type="evidence" value="ECO:0007669"/>
    <property type="project" value="UniProtKB-SubCell"/>
</dbReference>
<keyword evidence="4" id="KW-0309">Germination</keyword>
<dbReference type="PANTHER" id="PTHR34975:SF2">
    <property type="entry name" value="SPORE GERMINATION PROTEIN A2"/>
    <property type="match status" value="1"/>
</dbReference>
<dbReference type="AlphaFoldDB" id="A0A9D1SNN6"/>
<keyword evidence="6 8" id="KW-1133">Transmembrane helix</keyword>
<evidence type="ECO:0000256" key="5">
    <source>
        <dbReference type="ARBA" id="ARBA00022692"/>
    </source>
</evidence>
<feature type="transmembrane region" description="Helical" evidence="8">
    <location>
        <begin position="12"/>
        <end position="32"/>
    </location>
</feature>
<feature type="transmembrane region" description="Helical" evidence="8">
    <location>
        <begin position="111"/>
        <end position="127"/>
    </location>
</feature>
<dbReference type="PANTHER" id="PTHR34975">
    <property type="entry name" value="SPORE GERMINATION PROTEIN A2"/>
    <property type="match status" value="1"/>
</dbReference>
<evidence type="ECO:0000256" key="7">
    <source>
        <dbReference type="ARBA" id="ARBA00023136"/>
    </source>
</evidence>
<reference evidence="9" key="1">
    <citation type="submission" date="2020-10" db="EMBL/GenBank/DDBJ databases">
        <authorList>
            <person name="Gilroy R."/>
        </authorList>
    </citation>
    <scope>NUCLEOTIDE SEQUENCE</scope>
    <source>
        <strain evidence="9">CHK176-6737</strain>
    </source>
</reference>
<evidence type="ECO:0000256" key="6">
    <source>
        <dbReference type="ARBA" id="ARBA00022989"/>
    </source>
</evidence>
<feature type="transmembrane region" description="Helical" evidence="8">
    <location>
        <begin position="207"/>
        <end position="229"/>
    </location>
</feature>
<feature type="transmembrane region" description="Helical" evidence="8">
    <location>
        <begin position="78"/>
        <end position="99"/>
    </location>
</feature>
<comment type="caution">
    <text evidence="9">The sequence shown here is derived from an EMBL/GenBank/DDBJ whole genome shotgun (WGS) entry which is preliminary data.</text>
</comment>
<comment type="similarity">
    <text evidence="2">Belongs to the amino acid-polyamine-organocation (APC) superfamily. Spore germination protein (SGP) (TC 2.A.3.9) family.</text>
</comment>
<comment type="subcellular location">
    <subcellularLocation>
        <location evidence="1">Membrane</location>
        <topology evidence="1">Multi-pass membrane protein</topology>
    </subcellularLocation>
</comment>
<organism evidence="9 10">
    <name type="scientific">Candidatus Scybalenecus merdavium</name>
    <dbReference type="NCBI Taxonomy" id="2840939"/>
    <lineage>
        <taxon>Bacteria</taxon>
        <taxon>Bacillati</taxon>
        <taxon>Bacillota</taxon>
        <taxon>Clostridia</taxon>
        <taxon>Eubacteriales</taxon>
        <taxon>Oscillospiraceae</taxon>
        <taxon>Oscillospiraceae incertae sedis</taxon>
        <taxon>Candidatus Scybalenecus</taxon>
    </lineage>
</organism>
<dbReference type="InterPro" id="IPR004761">
    <property type="entry name" value="Spore_GerAB"/>
</dbReference>
<sequence>MPTRNYKKGKIAPVNLFFFCFVSRMIISLTYVQSVISTNMSSDIAFTLLITAVLSVLFALPALFAVRAHKNPLSNQYICVFYALYFVFVATVNTMRFSYFASSILNVHTPAVYFSLIIGACAVYGASRKIEALSRLGSVIFALLVLSLVLILACTAPDFSYLNFFPLFQKSTADIFQDALLLACNASEIPLYLCLAGKVNGKSGKPFVFGVLTAVLAIAAVFAMAVGVMGDYAYYQPFPVYTLAGLAKLGGSMRLDSMFTAVWIFCLFLKAAVFLYAAAHCLQRSALHTSKKRALPASAVILGAFIIVGSVFYESFFSEYAKIMVCALFAVSAVVLPVLFLIFKKKDLGEDLLEKF</sequence>
<keyword evidence="5 8" id="KW-0812">Transmembrane</keyword>